<dbReference type="PRINTS" id="PR00151">
    <property type="entry name" value="PORPHBDMNASE"/>
</dbReference>
<dbReference type="PANTHER" id="PTHR11557:SF0">
    <property type="entry name" value="PORPHOBILINOGEN DEAMINASE"/>
    <property type="match status" value="1"/>
</dbReference>
<evidence type="ECO:0000313" key="11">
    <source>
        <dbReference type="EMBL" id="QJC27639.1"/>
    </source>
</evidence>
<dbReference type="Gene3D" id="3.40.190.10">
    <property type="entry name" value="Periplasmic binding protein-like II"/>
    <property type="match status" value="2"/>
</dbReference>
<evidence type="ECO:0000256" key="1">
    <source>
        <dbReference type="ARBA" id="ARBA00002869"/>
    </source>
</evidence>
<protein>
    <recommendedName>
        <fullName evidence="8">Porphobilinogen deaminase</fullName>
        <shortName evidence="8">PBG</shortName>
        <ecNumber evidence="8">2.5.1.61</ecNumber>
    </recommendedName>
    <alternativeName>
        <fullName evidence="8">Hydroxymethylbilane synthase</fullName>
        <shortName evidence="8">HMBS</shortName>
    </alternativeName>
    <alternativeName>
        <fullName evidence="8">Pre-uroporphyrinogen synthase</fullName>
    </alternativeName>
</protein>
<evidence type="ECO:0000256" key="5">
    <source>
        <dbReference type="ARBA" id="ARBA00022679"/>
    </source>
</evidence>
<keyword evidence="12" id="KW-1185">Reference proteome</keyword>
<evidence type="ECO:0000256" key="4">
    <source>
        <dbReference type="ARBA" id="ARBA00011245"/>
    </source>
</evidence>
<evidence type="ECO:0000313" key="12">
    <source>
        <dbReference type="Proteomes" id="UP000500930"/>
    </source>
</evidence>
<dbReference type="Pfam" id="PF03900">
    <property type="entry name" value="Porphobil_deamC"/>
    <property type="match status" value="1"/>
</dbReference>
<comment type="cofactor">
    <cofactor evidence="8">
        <name>dipyrromethane</name>
        <dbReference type="ChEBI" id="CHEBI:60342"/>
    </cofactor>
    <text evidence="8">Binds 1 dipyrromethane group covalently.</text>
</comment>
<dbReference type="GO" id="GO:0004418">
    <property type="term" value="F:hydroxymethylbilane synthase activity"/>
    <property type="evidence" value="ECO:0007669"/>
    <property type="project" value="UniProtKB-UniRule"/>
</dbReference>
<evidence type="ECO:0000256" key="2">
    <source>
        <dbReference type="ARBA" id="ARBA00004735"/>
    </source>
</evidence>
<dbReference type="Proteomes" id="UP000500930">
    <property type="component" value="Chromosome"/>
</dbReference>
<evidence type="ECO:0000256" key="8">
    <source>
        <dbReference type="HAMAP-Rule" id="MF_00260"/>
    </source>
</evidence>
<dbReference type="UniPathway" id="UPA00251">
    <property type="reaction ID" value="UER00319"/>
</dbReference>
<dbReference type="InterPro" id="IPR036803">
    <property type="entry name" value="Porphobilinogen_deaminase_C_sf"/>
</dbReference>
<sequence length="300" mass="33111">MVVRIGTRGSLLAMAQARLFKSLMDLQFPGFSSRICSITTSGDEITDRPLYDIGGKGLFTKEIEEALLTNVIDVAVHSAKDVPGFYSDDLDIPCVLPRGPVCDVFVSEKYQNINSLPESARIGTSSVRRKVQILALRPDLEVLPIRGNVDTRISKMQSGECDGMILARAGLERVGRTDVIREELPPEIMLSAVGQGAICVQCRKYDRHIQGILKKLNCHKSYMTVAAERSFLKAVEGSCDTPLAAMAAYVNSGMMKMRCMLAENAANIVFSERVFEEEKAEKTGYEMGVLLRHELHLHGL</sequence>
<dbReference type="AlphaFoldDB" id="A0A858PYI3"/>
<dbReference type="PROSITE" id="PS00533">
    <property type="entry name" value="PORPHOBILINOGEN_DEAM"/>
    <property type="match status" value="1"/>
</dbReference>
<comment type="similarity">
    <text evidence="3 8">Belongs to the HMBS family.</text>
</comment>
<dbReference type="SUPFAM" id="SSF53850">
    <property type="entry name" value="Periplasmic binding protein-like II"/>
    <property type="match status" value="1"/>
</dbReference>
<feature type="domain" description="Porphobilinogen deaminase C-terminal" evidence="10">
    <location>
        <begin position="223"/>
        <end position="288"/>
    </location>
</feature>
<keyword evidence="6 8" id="KW-0627">Porphyrin biosynthesis</keyword>
<comment type="pathway">
    <text evidence="2">Porphyrin-containing compound metabolism; protoporphyrin-IX biosynthesis; coproporphyrinogen-III from 5-aminolevulinate: step 2/4.</text>
</comment>
<dbReference type="GO" id="GO:0005737">
    <property type="term" value="C:cytoplasm"/>
    <property type="evidence" value="ECO:0007669"/>
    <property type="project" value="UniProtKB-UniRule"/>
</dbReference>
<evidence type="ECO:0000256" key="6">
    <source>
        <dbReference type="ARBA" id="ARBA00023244"/>
    </source>
</evidence>
<dbReference type="FunFam" id="3.40.190.10:FF:000005">
    <property type="entry name" value="Porphobilinogen deaminase"/>
    <property type="match status" value="1"/>
</dbReference>
<accession>A0A858PYI3</accession>
<gene>
    <name evidence="8 11" type="primary">hemC</name>
    <name evidence="11" type="ORF">ANPL_02915</name>
</gene>
<comment type="subunit">
    <text evidence="4 8">Monomer.</text>
</comment>
<dbReference type="PANTHER" id="PTHR11557">
    <property type="entry name" value="PORPHOBILINOGEN DEAMINASE"/>
    <property type="match status" value="1"/>
</dbReference>
<dbReference type="InterPro" id="IPR000860">
    <property type="entry name" value="HemC"/>
</dbReference>
<organism evidence="11 12">
    <name type="scientific">Anaplasma platys</name>
    <dbReference type="NCBI Taxonomy" id="949"/>
    <lineage>
        <taxon>Bacteria</taxon>
        <taxon>Pseudomonadati</taxon>
        <taxon>Pseudomonadota</taxon>
        <taxon>Alphaproteobacteria</taxon>
        <taxon>Rickettsiales</taxon>
        <taxon>Anaplasmataceae</taxon>
        <taxon>Anaplasma</taxon>
    </lineage>
</organism>
<dbReference type="InterPro" id="IPR022417">
    <property type="entry name" value="Porphobilin_deaminase_N"/>
</dbReference>
<dbReference type="EC" id="2.5.1.61" evidence="8"/>
<name>A0A858PYI3_9RICK</name>
<dbReference type="RefSeq" id="WP_169193275.1">
    <property type="nucleotide sequence ID" value="NZ_CP046391.1"/>
</dbReference>
<feature type="domain" description="Porphobilinogen deaminase N-terminal" evidence="9">
    <location>
        <begin position="3"/>
        <end position="210"/>
    </location>
</feature>
<comment type="function">
    <text evidence="1 8">Tetrapolymerization of the monopyrrole PBG into the hydroxymethylbilane pre-uroporphyrinogen in several discrete steps.</text>
</comment>
<dbReference type="Pfam" id="PF01379">
    <property type="entry name" value="Porphobil_deam"/>
    <property type="match status" value="1"/>
</dbReference>
<dbReference type="InterPro" id="IPR022419">
    <property type="entry name" value="Porphobilin_deaminase_cofac_BS"/>
</dbReference>
<proteinExistence type="inferred from homology"/>
<dbReference type="SUPFAM" id="SSF54782">
    <property type="entry name" value="Porphobilinogen deaminase (hydroxymethylbilane synthase), C-terminal domain"/>
    <property type="match status" value="1"/>
</dbReference>
<dbReference type="KEGG" id="aplt:ANPL_02915"/>
<evidence type="ECO:0000259" key="9">
    <source>
        <dbReference type="Pfam" id="PF01379"/>
    </source>
</evidence>
<evidence type="ECO:0000259" key="10">
    <source>
        <dbReference type="Pfam" id="PF03900"/>
    </source>
</evidence>
<feature type="modified residue" description="S-(dipyrrolylmethanemethyl)cysteine" evidence="8">
    <location>
        <position position="239"/>
    </location>
</feature>
<evidence type="ECO:0000256" key="3">
    <source>
        <dbReference type="ARBA" id="ARBA00005638"/>
    </source>
</evidence>
<comment type="catalytic activity">
    <reaction evidence="7 8">
        <text>4 porphobilinogen + H2O = hydroxymethylbilane + 4 NH4(+)</text>
        <dbReference type="Rhea" id="RHEA:13185"/>
        <dbReference type="ChEBI" id="CHEBI:15377"/>
        <dbReference type="ChEBI" id="CHEBI:28938"/>
        <dbReference type="ChEBI" id="CHEBI:57845"/>
        <dbReference type="ChEBI" id="CHEBI:58126"/>
        <dbReference type="EC" id="2.5.1.61"/>
    </reaction>
</comment>
<comment type="miscellaneous">
    <text evidence="8">The porphobilinogen subunits are added to the dipyrromethane group.</text>
</comment>
<dbReference type="PIRSF" id="PIRSF001438">
    <property type="entry name" value="4pyrrol_synth_OHMeBilane_synth"/>
    <property type="match status" value="1"/>
</dbReference>
<keyword evidence="5 8" id="KW-0808">Transferase</keyword>
<dbReference type="NCBIfam" id="TIGR00212">
    <property type="entry name" value="hemC"/>
    <property type="match status" value="1"/>
</dbReference>
<reference evidence="11 12" key="1">
    <citation type="journal article" date="2020" name="Pathogens">
        <title>First Whole Genome Sequence of Anaplasma platys, an Obligate Intracellular Rickettsial Pathogen of Dogs.</title>
        <authorList>
            <person name="Llanes A."/>
            <person name="Rajeev S."/>
        </authorList>
    </citation>
    <scope>NUCLEOTIDE SEQUENCE [LARGE SCALE GENOMIC DNA]</scope>
    <source>
        <strain evidence="11 12">S3</strain>
    </source>
</reference>
<dbReference type="EMBL" id="CP046391">
    <property type="protein sequence ID" value="QJC27639.1"/>
    <property type="molecule type" value="Genomic_DNA"/>
</dbReference>
<dbReference type="InterPro" id="IPR022418">
    <property type="entry name" value="Porphobilinogen_deaminase_C"/>
</dbReference>
<dbReference type="Gene3D" id="3.30.160.40">
    <property type="entry name" value="Porphobilinogen deaminase, C-terminal domain"/>
    <property type="match status" value="1"/>
</dbReference>
<dbReference type="HAMAP" id="MF_00260">
    <property type="entry name" value="Porphobil_deam"/>
    <property type="match status" value="1"/>
</dbReference>
<dbReference type="GO" id="GO:0006782">
    <property type="term" value="P:protoporphyrinogen IX biosynthetic process"/>
    <property type="evidence" value="ECO:0007669"/>
    <property type="project" value="UniProtKB-UniRule"/>
</dbReference>
<evidence type="ECO:0000256" key="7">
    <source>
        <dbReference type="ARBA" id="ARBA00048169"/>
    </source>
</evidence>